<name>A0A139M9N7_STROR</name>
<dbReference type="PATRIC" id="fig|1303.76.peg.772"/>
<sequence>MIDQEIWKKRRQLEELEEDYYRSRKKIENEKEECDYRLNDLHRMLEGKHTVASHMLSQIEGDTSMLHYRLNQLATDFSQQMDLAYRKRLDQLETEEIKAKQKYSREYRELDEELTRILAKQRHIQDKRE</sequence>
<dbReference type="Proteomes" id="UP000070541">
    <property type="component" value="Unassembled WGS sequence"/>
</dbReference>
<proteinExistence type="predicted"/>
<comment type="caution">
    <text evidence="2">The sequence shown here is derived from an EMBL/GenBank/DDBJ whole genome shotgun (WGS) entry which is preliminary data.</text>
</comment>
<accession>A0A139M9N7</accession>
<dbReference type="EMBL" id="LQOG01000023">
    <property type="protein sequence ID" value="KXT60369.1"/>
    <property type="molecule type" value="Genomic_DNA"/>
</dbReference>
<evidence type="ECO:0000313" key="2">
    <source>
        <dbReference type="EMBL" id="KXT60369.1"/>
    </source>
</evidence>
<keyword evidence="1" id="KW-0175">Coiled coil</keyword>
<protein>
    <recommendedName>
        <fullName evidence="4">Flagellar FliJ protein</fullName>
    </recommendedName>
</protein>
<evidence type="ECO:0000313" key="3">
    <source>
        <dbReference type="Proteomes" id="UP000070541"/>
    </source>
</evidence>
<evidence type="ECO:0000256" key="1">
    <source>
        <dbReference type="SAM" id="Coils"/>
    </source>
</evidence>
<organism evidence="2 3">
    <name type="scientific">Streptococcus oralis</name>
    <dbReference type="NCBI Taxonomy" id="1303"/>
    <lineage>
        <taxon>Bacteria</taxon>
        <taxon>Bacillati</taxon>
        <taxon>Bacillota</taxon>
        <taxon>Bacilli</taxon>
        <taxon>Lactobacillales</taxon>
        <taxon>Streptococcaceae</taxon>
        <taxon>Streptococcus</taxon>
    </lineage>
</organism>
<feature type="coiled-coil region" evidence="1">
    <location>
        <begin position="89"/>
        <end position="120"/>
    </location>
</feature>
<evidence type="ECO:0008006" key="4">
    <source>
        <dbReference type="Google" id="ProtNLM"/>
    </source>
</evidence>
<dbReference type="AlphaFoldDB" id="A0A139M9N7"/>
<dbReference type="RefSeq" id="WP_155718821.1">
    <property type="nucleotide sequence ID" value="NZ_KQ969037.1"/>
</dbReference>
<gene>
    <name evidence="2" type="ORF">SORDD05_00738</name>
</gene>
<reference evidence="2 3" key="1">
    <citation type="submission" date="2016-01" db="EMBL/GenBank/DDBJ databases">
        <title>Highly variable Streptococcus oralis are common among viridans streptococci isolated from primates.</title>
        <authorList>
            <person name="Denapaite D."/>
            <person name="Rieger M."/>
            <person name="Koendgen S."/>
            <person name="Brueckner R."/>
            <person name="Ochigava I."/>
            <person name="Kappeler P."/>
            <person name="Maetz-Rensing K."/>
            <person name="Leendertz F."/>
            <person name="Hakenbeck R."/>
        </authorList>
    </citation>
    <scope>NUCLEOTIDE SEQUENCE [LARGE SCALE GENOMIC DNA]</scope>
    <source>
        <strain evidence="2 3">DD05</strain>
    </source>
</reference>